<proteinExistence type="predicted"/>
<comment type="caution">
    <text evidence="1">The sequence shown here is derived from an EMBL/GenBank/DDBJ whole genome shotgun (WGS) entry which is preliminary data.</text>
</comment>
<reference evidence="1 2" key="1">
    <citation type="submission" date="2016-04" db="EMBL/GenBank/DDBJ databases">
        <authorList>
            <person name="Evans L.H."/>
            <person name="Alamgir A."/>
            <person name="Owens N."/>
            <person name="Weber N.D."/>
            <person name="Virtaneva K."/>
            <person name="Barbian K."/>
            <person name="Babar A."/>
            <person name="Rosenke K."/>
        </authorList>
    </citation>
    <scope>NUCLEOTIDE SEQUENCE [LARGE SCALE GENOMIC DNA]</scope>
    <source>
        <strain evidence="1 2">CCM 8644</strain>
    </source>
</reference>
<protein>
    <recommendedName>
        <fullName evidence="3">Lipocalin-like domain-containing protein</fullName>
    </recommendedName>
</protein>
<evidence type="ECO:0008006" key="3">
    <source>
        <dbReference type="Google" id="ProtNLM"/>
    </source>
</evidence>
<dbReference type="Proteomes" id="UP000078459">
    <property type="component" value="Unassembled WGS sequence"/>
</dbReference>
<gene>
    <name evidence="1" type="ORF">A5893_11130</name>
</gene>
<dbReference type="OrthoDB" id="799390at2"/>
<dbReference type="EMBL" id="LWHJ01000028">
    <property type="protein sequence ID" value="OAQ39212.1"/>
    <property type="molecule type" value="Genomic_DNA"/>
</dbReference>
<name>A0A179DEG8_9SPHI</name>
<dbReference type="RefSeq" id="WP_068822737.1">
    <property type="nucleotide sequence ID" value="NZ_LWHJ01000028.1"/>
</dbReference>
<keyword evidence="2" id="KW-1185">Reference proteome</keyword>
<organism evidence="1 2">
    <name type="scientific">Pedobacter psychrophilus</name>
    <dbReference type="NCBI Taxonomy" id="1826909"/>
    <lineage>
        <taxon>Bacteria</taxon>
        <taxon>Pseudomonadati</taxon>
        <taxon>Bacteroidota</taxon>
        <taxon>Sphingobacteriia</taxon>
        <taxon>Sphingobacteriales</taxon>
        <taxon>Sphingobacteriaceae</taxon>
        <taxon>Pedobacter</taxon>
    </lineage>
</organism>
<reference evidence="1 2" key="2">
    <citation type="submission" date="2016-06" db="EMBL/GenBank/DDBJ databases">
        <title>Pedobacter psychrophilus sp. nov., isolated from Antarctic fragmentary rock.</title>
        <authorList>
            <person name="Svec P."/>
        </authorList>
    </citation>
    <scope>NUCLEOTIDE SEQUENCE [LARGE SCALE GENOMIC DNA]</scope>
    <source>
        <strain evidence="1 2">CCM 8644</strain>
    </source>
</reference>
<sequence length="143" mass="16362">MKIKKLLLFTLTVLTLSNCKKNSDNSLETLTTKTWKRALNDKNPLTNPPGANQNSYGAIQDCDLDDTFKFQSNGNLIINRGSNKCSQSEIYSENQTYTIDRTKKEIYINGEKYFLAEESKVQIKYYRAIPATTGFNYIILLLQ</sequence>
<dbReference type="AlphaFoldDB" id="A0A179DEG8"/>
<evidence type="ECO:0000313" key="1">
    <source>
        <dbReference type="EMBL" id="OAQ39212.1"/>
    </source>
</evidence>
<evidence type="ECO:0000313" key="2">
    <source>
        <dbReference type="Proteomes" id="UP000078459"/>
    </source>
</evidence>
<accession>A0A179DEG8</accession>